<dbReference type="PANTHER" id="PTHR30480">
    <property type="entry name" value="BETA-HEXOSAMINIDASE-RELATED"/>
    <property type="match status" value="1"/>
</dbReference>
<feature type="chain" id="PRO_5039528595" description="beta-N-acetylhexosaminidase" evidence="7">
    <location>
        <begin position="29"/>
        <end position="403"/>
    </location>
</feature>
<dbReference type="Proteomes" id="UP000185663">
    <property type="component" value="Chromosome I"/>
</dbReference>
<keyword evidence="10" id="KW-1185">Reference proteome</keyword>
<dbReference type="AlphaFoldDB" id="A0A1H1QJQ5"/>
<dbReference type="PANTHER" id="PTHR30480:SF13">
    <property type="entry name" value="BETA-HEXOSAMINIDASE"/>
    <property type="match status" value="1"/>
</dbReference>
<evidence type="ECO:0000256" key="3">
    <source>
        <dbReference type="ARBA" id="ARBA00012663"/>
    </source>
</evidence>
<reference evidence="9 10" key="1">
    <citation type="submission" date="2016-10" db="EMBL/GenBank/DDBJ databases">
        <authorList>
            <person name="de Groot N.N."/>
        </authorList>
    </citation>
    <scope>NUCLEOTIDE SEQUENCE [LARGE SCALE GENOMIC DNA]</scope>
    <source>
        <strain evidence="9 10">DSM 22126</strain>
    </source>
</reference>
<keyword evidence="4" id="KW-0378">Hydrolase</keyword>
<dbReference type="RefSeq" id="WP_231959312.1">
    <property type="nucleotide sequence ID" value="NZ_LT629776.1"/>
</dbReference>
<evidence type="ECO:0000259" key="8">
    <source>
        <dbReference type="Pfam" id="PF00933"/>
    </source>
</evidence>
<dbReference type="Gene3D" id="3.20.20.300">
    <property type="entry name" value="Glycoside hydrolase, family 3, N-terminal domain"/>
    <property type="match status" value="1"/>
</dbReference>
<evidence type="ECO:0000256" key="1">
    <source>
        <dbReference type="ARBA" id="ARBA00001231"/>
    </source>
</evidence>
<dbReference type="GO" id="GO:0009254">
    <property type="term" value="P:peptidoglycan turnover"/>
    <property type="evidence" value="ECO:0007669"/>
    <property type="project" value="TreeGrafter"/>
</dbReference>
<feature type="signal peptide" evidence="7">
    <location>
        <begin position="1"/>
        <end position="28"/>
    </location>
</feature>
<dbReference type="GO" id="GO:0005975">
    <property type="term" value="P:carbohydrate metabolic process"/>
    <property type="evidence" value="ECO:0007669"/>
    <property type="project" value="InterPro"/>
</dbReference>
<dbReference type="InterPro" id="IPR050226">
    <property type="entry name" value="NagZ_Beta-hexosaminidase"/>
</dbReference>
<gene>
    <name evidence="9" type="ORF">SAMN04489860_1102</name>
</gene>
<evidence type="ECO:0000256" key="5">
    <source>
        <dbReference type="ARBA" id="ARBA00023295"/>
    </source>
</evidence>
<organism evidence="9 10">
    <name type="scientific">Paraoerskovia marina</name>
    <dbReference type="NCBI Taxonomy" id="545619"/>
    <lineage>
        <taxon>Bacteria</taxon>
        <taxon>Bacillati</taxon>
        <taxon>Actinomycetota</taxon>
        <taxon>Actinomycetes</taxon>
        <taxon>Micrococcales</taxon>
        <taxon>Cellulomonadaceae</taxon>
        <taxon>Paraoerskovia</taxon>
    </lineage>
</organism>
<dbReference type="SUPFAM" id="SSF51445">
    <property type="entry name" value="(Trans)glycosidases"/>
    <property type="match status" value="1"/>
</dbReference>
<sequence length="403" mass="40880">MSVRAWIRAAAVSTAVLALTACSGGASEQEPSSTDPSTPPGTATSATPDPAGTPEQTTEDPLEGMTAEQRAGQLVMVGLEADDPAEASLAAVRDDHVGNIFLAGRSTEGVEATADVVDRFTALVDDETTAGVPLLVASDQEGGSVQVLRGDGFSDIPSAVDQATWGTETLVDRATTWGQELAAAGVNFNLAPVVDVVPEATAASNAPIGAFDRQYGATAEDAARGAGAFATGMEAAGVGVSLKHFPGLGLVTQNTDTTAGVTDTETDADSASVAAFRALIEEDPASVMVATAVYERLDPDNPAAFSSAVVTDLLRADLGYDGMVITDDLSAAAQVQSVEPAERAIRAIEAGCDVVLASAVPEDASIMVSAIAERAAEDPDFAERVDESAARVLAAKEQIAATG</sequence>
<protein>
    <recommendedName>
        <fullName evidence="3">beta-N-acetylhexosaminidase</fullName>
        <ecNumber evidence="3">3.2.1.52</ecNumber>
    </recommendedName>
</protein>
<keyword evidence="5" id="KW-0326">Glycosidase</keyword>
<comment type="catalytic activity">
    <reaction evidence="1">
        <text>Hydrolysis of terminal non-reducing N-acetyl-D-hexosamine residues in N-acetyl-beta-D-hexosaminides.</text>
        <dbReference type="EC" id="3.2.1.52"/>
    </reaction>
</comment>
<dbReference type="EMBL" id="LT629776">
    <property type="protein sequence ID" value="SDS23563.1"/>
    <property type="molecule type" value="Genomic_DNA"/>
</dbReference>
<dbReference type="GO" id="GO:0004563">
    <property type="term" value="F:beta-N-acetylhexosaminidase activity"/>
    <property type="evidence" value="ECO:0007669"/>
    <property type="project" value="UniProtKB-EC"/>
</dbReference>
<proteinExistence type="inferred from homology"/>
<dbReference type="InterPro" id="IPR019800">
    <property type="entry name" value="Glyco_hydro_3_AS"/>
</dbReference>
<dbReference type="InterPro" id="IPR017853">
    <property type="entry name" value="GH"/>
</dbReference>
<dbReference type="InterPro" id="IPR036962">
    <property type="entry name" value="Glyco_hydro_3_N_sf"/>
</dbReference>
<dbReference type="PROSITE" id="PS00775">
    <property type="entry name" value="GLYCOSYL_HYDROL_F3"/>
    <property type="match status" value="1"/>
</dbReference>
<evidence type="ECO:0000256" key="6">
    <source>
        <dbReference type="SAM" id="MobiDB-lite"/>
    </source>
</evidence>
<keyword evidence="7" id="KW-0732">Signal</keyword>
<accession>A0A1H1QJQ5</accession>
<feature type="compositionally biased region" description="Low complexity" evidence="6">
    <location>
        <begin position="31"/>
        <end position="54"/>
    </location>
</feature>
<feature type="domain" description="Glycoside hydrolase family 3 N-terminal" evidence="8">
    <location>
        <begin position="68"/>
        <end position="394"/>
    </location>
</feature>
<dbReference type="eggNOG" id="COG1472">
    <property type="taxonomic scope" value="Bacteria"/>
</dbReference>
<evidence type="ECO:0000313" key="10">
    <source>
        <dbReference type="Proteomes" id="UP000185663"/>
    </source>
</evidence>
<dbReference type="STRING" id="545619.SAMN04489860_1102"/>
<evidence type="ECO:0000256" key="4">
    <source>
        <dbReference type="ARBA" id="ARBA00022801"/>
    </source>
</evidence>
<dbReference type="EC" id="3.2.1.52" evidence="3"/>
<evidence type="ECO:0000313" key="9">
    <source>
        <dbReference type="EMBL" id="SDS23563.1"/>
    </source>
</evidence>
<comment type="similarity">
    <text evidence="2">Belongs to the glycosyl hydrolase 3 family.</text>
</comment>
<feature type="region of interest" description="Disordered" evidence="6">
    <location>
        <begin position="25"/>
        <end position="63"/>
    </location>
</feature>
<evidence type="ECO:0000256" key="2">
    <source>
        <dbReference type="ARBA" id="ARBA00005336"/>
    </source>
</evidence>
<dbReference type="InterPro" id="IPR001764">
    <property type="entry name" value="Glyco_hydro_3_N"/>
</dbReference>
<evidence type="ECO:0000256" key="7">
    <source>
        <dbReference type="SAM" id="SignalP"/>
    </source>
</evidence>
<dbReference type="PROSITE" id="PS51257">
    <property type="entry name" value="PROKAR_LIPOPROTEIN"/>
    <property type="match status" value="1"/>
</dbReference>
<name>A0A1H1QJQ5_9CELL</name>
<dbReference type="Pfam" id="PF00933">
    <property type="entry name" value="Glyco_hydro_3"/>
    <property type="match status" value="1"/>
</dbReference>